<dbReference type="EMBL" id="BPQG01000007">
    <property type="protein sequence ID" value="GJD42932.1"/>
    <property type="molecule type" value="Genomic_DNA"/>
</dbReference>
<gene>
    <name evidence="4" type="ORF">AFCDBAGC_0774</name>
</gene>
<reference evidence="4 5" key="1">
    <citation type="journal article" date="2021" name="Front. Microbiol.">
        <title>Comprehensive Comparative Genomics and Phenotyping of Methylobacterium Species.</title>
        <authorList>
            <person name="Alessa O."/>
            <person name="Ogura Y."/>
            <person name="Fujitani Y."/>
            <person name="Takami H."/>
            <person name="Hayashi T."/>
            <person name="Sahin N."/>
            <person name="Tani A."/>
        </authorList>
    </citation>
    <scope>NUCLEOTIDE SEQUENCE [LARGE SCALE GENOMIC DNA]</scope>
    <source>
        <strain evidence="4 5">DSM 23679</strain>
    </source>
</reference>
<dbReference type="InterPro" id="IPR014569">
    <property type="entry name" value="Ubq_cyt-c_CBP3-rel"/>
</dbReference>
<keyword evidence="5" id="KW-1185">Reference proteome</keyword>
<evidence type="ECO:0000256" key="1">
    <source>
        <dbReference type="ARBA" id="ARBA00006407"/>
    </source>
</evidence>
<proteinExistence type="inferred from homology"/>
<dbReference type="Proteomes" id="UP001055117">
    <property type="component" value="Unassembled WGS sequence"/>
</dbReference>
<dbReference type="PANTHER" id="PTHR12184:SF1">
    <property type="entry name" value="UBIQUINOL-CYTOCHROME-C REDUCTASE COMPLEX ASSEMBLY FACTOR 1"/>
    <property type="match status" value="1"/>
</dbReference>
<dbReference type="PANTHER" id="PTHR12184">
    <property type="entry name" value="UBIQUINOL-CYTOCHROME C REDUCTASE COMPLEX ASSEMBLY FACTOR 1 FAMILY MEMBER"/>
    <property type="match status" value="1"/>
</dbReference>
<organism evidence="4 5">
    <name type="scientific">Methylobacterium cerastii</name>
    <dbReference type="NCBI Taxonomy" id="932741"/>
    <lineage>
        <taxon>Bacteria</taxon>
        <taxon>Pseudomonadati</taxon>
        <taxon>Pseudomonadota</taxon>
        <taxon>Alphaproteobacteria</taxon>
        <taxon>Hyphomicrobiales</taxon>
        <taxon>Methylobacteriaceae</taxon>
        <taxon>Methylobacterium</taxon>
    </lineage>
</organism>
<sequence length="186" mass="19687">MIARFFRRNDARRRSIETLHMRINAASRQPGLYTGLGVPDGVEGRFESLILHVILVLRRLNRLPAPAADVAQDLVNSVFLQLDASLRELGVGDFGVPKRMKKLGAAFYGRAANYDAALDAGDADALATALSRNVLGGDDAGAASGLAAYVLAADRDLAEADLDALLGAGPPFPPADATPTSNPEHR</sequence>
<dbReference type="PIRSF" id="PIRSF032079">
    <property type="entry name" value="UCP032079"/>
    <property type="match status" value="1"/>
</dbReference>
<evidence type="ECO:0000259" key="3">
    <source>
        <dbReference type="Pfam" id="PF03981"/>
    </source>
</evidence>
<feature type="domain" description="Ubiquinol-cytochrome c chaperone" evidence="3">
    <location>
        <begin position="36"/>
        <end position="170"/>
    </location>
</feature>
<name>A0ABQ4QCT8_9HYPH</name>
<dbReference type="InterPro" id="IPR007129">
    <property type="entry name" value="Ubiqinol_cyt_c_chaperone_CPB3"/>
</dbReference>
<comment type="similarity">
    <text evidence="2">Belongs to the UPF0174 family.</text>
</comment>
<comment type="similarity">
    <text evidence="1">Belongs to the CBP3 family.</text>
</comment>
<evidence type="ECO:0000313" key="5">
    <source>
        <dbReference type="Proteomes" id="UP001055117"/>
    </source>
</evidence>
<accession>A0ABQ4QCT8</accession>
<dbReference type="RefSeq" id="WP_147828334.1">
    <property type="nucleotide sequence ID" value="NZ_BPQG01000007.1"/>
</dbReference>
<protein>
    <recommendedName>
        <fullName evidence="3">Ubiquinol-cytochrome c chaperone domain-containing protein</fullName>
    </recommendedName>
</protein>
<dbReference type="InterPro" id="IPR021150">
    <property type="entry name" value="Ubiq_cyt_c_chap"/>
</dbReference>
<evidence type="ECO:0000313" key="4">
    <source>
        <dbReference type="EMBL" id="GJD42932.1"/>
    </source>
</evidence>
<dbReference type="Pfam" id="PF03981">
    <property type="entry name" value="Ubiq_cyt_C_chap"/>
    <property type="match status" value="1"/>
</dbReference>
<evidence type="ECO:0000256" key="2">
    <source>
        <dbReference type="ARBA" id="ARBA00006436"/>
    </source>
</evidence>
<comment type="caution">
    <text evidence="4">The sequence shown here is derived from an EMBL/GenBank/DDBJ whole genome shotgun (WGS) entry which is preliminary data.</text>
</comment>